<dbReference type="GO" id="GO:0046872">
    <property type="term" value="F:metal ion binding"/>
    <property type="evidence" value="ECO:0007669"/>
    <property type="project" value="InterPro"/>
</dbReference>
<dbReference type="SUPFAM" id="SSF56059">
    <property type="entry name" value="Glutathione synthetase ATP-binding domain-like"/>
    <property type="match status" value="1"/>
</dbReference>
<dbReference type="GO" id="GO:0009113">
    <property type="term" value="P:purine nucleobase biosynthetic process"/>
    <property type="evidence" value="ECO:0007669"/>
    <property type="project" value="InterPro"/>
</dbReference>
<dbReference type="AlphaFoldDB" id="X1EFP1"/>
<dbReference type="InterPro" id="IPR020562">
    <property type="entry name" value="PRibGlycinamide_synth_N"/>
</dbReference>
<keyword evidence="2" id="KW-0547">Nucleotide-binding</keyword>
<gene>
    <name evidence="5" type="ORF">S01H4_62625</name>
</gene>
<reference evidence="5" key="1">
    <citation type="journal article" date="2014" name="Front. Microbiol.">
        <title>High frequency of phylogenetically diverse reductive dehalogenase-homologous genes in deep subseafloor sedimentary metagenomes.</title>
        <authorList>
            <person name="Kawai M."/>
            <person name="Futagami T."/>
            <person name="Toyoda A."/>
            <person name="Takaki Y."/>
            <person name="Nishi S."/>
            <person name="Hori S."/>
            <person name="Arai W."/>
            <person name="Tsubouchi T."/>
            <person name="Morono Y."/>
            <person name="Uchiyama I."/>
            <person name="Ito T."/>
            <person name="Fujiyama A."/>
            <person name="Inagaki F."/>
            <person name="Takami H."/>
        </authorList>
    </citation>
    <scope>NUCLEOTIDE SEQUENCE</scope>
    <source>
        <strain evidence="5">Expedition CK06-06</strain>
    </source>
</reference>
<dbReference type="Pfam" id="PF01071">
    <property type="entry name" value="GARS_A"/>
    <property type="match status" value="1"/>
</dbReference>
<feature type="non-terminal residue" evidence="5">
    <location>
        <position position="1"/>
    </location>
</feature>
<dbReference type="GO" id="GO:0004637">
    <property type="term" value="F:phosphoribosylamine-glycine ligase activity"/>
    <property type="evidence" value="ECO:0007669"/>
    <property type="project" value="InterPro"/>
</dbReference>
<evidence type="ECO:0000313" key="5">
    <source>
        <dbReference type="EMBL" id="GAH07463.1"/>
    </source>
</evidence>
<comment type="caution">
    <text evidence="5">The sequence shown here is derived from an EMBL/GenBank/DDBJ whole genome shotgun (WGS) entry which is preliminary data.</text>
</comment>
<feature type="non-terminal residue" evidence="5">
    <location>
        <position position="154"/>
    </location>
</feature>
<dbReference type="InterPro" id="IPR013815">
    <property type="entry name" value="ATP_grasp_subdomain_1"/>
</dbReference>
<dbReference type="PANTHER" id="PTHR43472">
    <property type="entry name" value="PHOSPHORIBOSYLAMINE--GLYCINE LIGASE"/>
    <property type="match status" value="1"/>
</dbReference>
<evidence type="ECO:0000256" key="3">
    <source>
        <dbReference type="ARBA" id="ARBA00022840"/>
    </source>
</evidence>
<dbReference type="GO" id="GO:0005524">
    <property type="term" value="F:ATP binding"/>
    <property type="evidence" value="ECO:0007669"/>
    <property type="project" value="UniProtKB-KW"/>
</dbReference>
<dbReference type="Gene3D" id="3.30.1490.20">
    <property type="entry name" value="ATP-grasp fold, A domain"/>
    <property type="match status" value="1"/>
</dbReference>
<keyword evidence="3" id="KW-0067">ATP-binding</keyword>
<dbReference type="InterPro" id="IPR016185">
    <property type="entry name" value="PreATP-grasp_dom_sf"/>
</dbReference>
<dbReference type="PROSITE" id="PS50975">
    <property type="entry name" value="ATP_GRASP"/>
    <property type="match status" value="1"/>
</dbReference>
<protein>
    <recommendedName>
        <fullName evidence="4">ATP-grasp domain-containing protein</fullName>
    </recommendedName>
</protein>
<dbReference type="InterPro" id="IPR000115">
    <property type="entry name" value="PRibGlycinamide_synth"/>
</dbReference>
<dbReference type="InterPro" id="IPR020561">
    <property type="entry name" value="PRibGlycinamid_synth_ATP-grasp"/>
</dbReference>
<name>X1EFP1_9ZZZZ</name>
<sequence length="154" mass="16646">GREHAFAWSISKSHLLDSLFIAPGNPGTAQCGTNVPLDISDNEQVIDYCVNESISLVVIGPEAPLVNGIHDAFSADARSKHIIVIGPKEEGAILEGSKDFSKQFMQRNDVPTARYETFERSTLEAGQQFLETLTSPYVLKCDGLAAGKGVLIIE</sequence>
<proteinExistence type="predicted"/>
<dbReference type="SMART" id="SM01209">
    <property type="entry name" value="GARS_A"/>
    <property type="match status" value="1"/>
</dbReference>
<feature type="domain" description="ATP-grasp" evidence="4">
    <location>
        <begin position="102"/>
        <end position="154"/>
    </location>
</feature>
<dbReference type="SUPFAM" id="SSF52440">
    <property type="entry name" value="PreATP-grasp domain"/>
    <property type="match status" value="1"/>
</dbReference>
<dbReference type="Pfam" id="PF02844">
    <property type="entry name" value="GARS_N"/>
    <property type="match status" value="1"/>
</dbReference>
<evidence type="ECO:0000256" key="2">
    <source>
        <dbReference type="ARBA" id="ARBA00022741"/>
    </source>
</evidence>
<dbReference type="InterPro" id="IPR011761">
    <property type="entry name" value="ATP-grasp"/>
</dbReference>
<organism evidence="5">
    <name type="scientific">marine sediment metagenome</name>
    <dbReference type="NCBI Taxonomy" id="412755"/>
    <lineage>
        <taxon>unclassified sequences</taxon>
        <taxon>metagenomes</taxon>
        <taxon>ecological metagenomes</taxon>
    </lineage>
</organism>
<keyword evidence="1" id="KW-0436">Ligase</keyword>
<dbReference type="PANTHER" id="PTHR43472:SF1">
    <property type="entry name" value="PHOSPHORIBOSYLAMINE--GLYCINE LIGASE, CHLOROPLASTIC"/>
    <property type="match status" value="1"/>
</dbReference>
<evidence type="ECO:0000259" key="4">
    <source>
        <dbReference type="PROSITE" id="PS50975"/>
    </source>
</evidence>
<dbReference type="Gene3D" id="3.40.50.20">
    <property type="match status" value="1"/>
</dbReference>
<accession>X1EFP1</accession>
<dbReference type="EMBL" id="BART01037422">
    <property type="protein sequence ID" value="GAH07463.1"/>
    <property type="molecule type" value="Genomic_DNA"/>
</dbReference>
<evidence type="ECO:0000256" key="1">
    <source>
        <dbReference type="ARBA" id="ARBA00022598"/>
    </source>
</evidence>